<accession>A0AA43QU49</accession>
<feature type="region of interest" description="Disordered" evidence="1">
    <location>
        <begin position="200"/>
        <end position="235"/>
    </location>
</feature>
<feature type="compositionally biased region" description="Basic and acidic residues" evidence="1">
    <location>
        <begin position="362"/>
        <end position="372"/>
    </location>
</feature>
<evidence type="ECO:0000313" key="3">
    <source>
        <dbReference type="EMBL" id="MDI1490928.1"/>
    </source>
</evidence>
<dbReference type="EMBL" id="JAPUFD010000013">
    <property type="protein sequence ID" value="MDI1490928.1"/>
    <property type="molecule type" value="Genomic_DNA"/>
</dbReference>
<feature type="signal peptide" evidence="2">
    <location>
        <begin position="1"/>
        <end position="15"/>
    </location>
</feature>
<dbReference type="AlphaFoldDB" id="A0AA43QU49"/>
<proteinExistence type="predicted"/>
<reference evidence="3" key="1">
    <citation type="journal article" date="2023" name="Genome Biol. Evol.">
        <title>First Whole Genome Sequence and Flow Cytometry Genome Size Data for the Lichen-Forming Fungus Ramalina farinacea (Ascomycota).</title>
        <authorList>
            <person name="Llewellyn T."/>
            <person name="Mian S."/>
            <person name="Hill R."/>
            <person name="Leitch I.J."/>
            <person name="Gaya E."/>
        </authorList>
    </citation>
    <scope>NUCLEOTIDE SEQUENCE</scope>
    <source>
        <strain evidence="3">LIQ254RAFAR</strain>
    </source>
</reference>
<feature type="region of interest" description="Disordered" evidence="1">
    <location>
        <begin position="327"/>
        <end position="413"/>
    </location>
</feature>
<feature type="compositionally biased region" description="Polar residues" evidence="1">
    <location>
        <begin position="208"/>
        <end position="227"/>
    </location>
</feature>
<gene>
    <name evidence="3" type="ORF">OHK93_002133</name>
</gene>
<evidence type="ECO:0000313" key="4">
    <source>
        <dbReference type="Proteomes" id="UP001161017"/>
    </source>
</evidence>
<name>A0AA43QU49_9LECA</name>
<organism evidence="3 4">
    <name type="scientific">Ramalina farinacea</name>
    <dbReference type="NCBI Taxonomy" id="258253"/>
    <lineage>
        <taxon>Eukaryota</taxon>
        <taxon>Fungi</taxon>
        <taxon>Dikarya</taxon>
        <taxon>Ascomycota</taxon>
        <taxon>Pezizomycotina</taxon>
        <taxon>Lecanoromycetes</taxon>
        <taxon>OSLEUM clade</taxon>
        <taxon>Lecanoromycetidae</taxon>
        <taxon>Lecanorales</taxon>
        <taxon>Lecanorineae</taxon>
        <taxon>Ramalinaceae</taxon>
        <taxon>Ramalina</taxon>
    </lineage>
</organism>
<keyword evidence="2" id="KW-0732">Signal</keyword>
<comment type="caution">
    <text evidence="3">The sequence shown here is derived from an EMBL/GenBank/DDBJ whole genome shotgun (WGS) entry which is preliminary data.</text>
</comment>
<feature type="chain" id="PRO_5041247716" evidence="2">
    <location>
        <begin position="16"/>
        <end position="413"/>
    </location>
</feature>
<evidence type="ECO:0000256" key="1">
    <source>
        <dbReference type="SAM" id="MobiDB-lite"/>
    </source>
</evidence>
<dbReference type="Proteomes" id="UP001161017">
    <property type="component" value="Unassembled WGS sequence"/>
</dbReference>
<evidence type="ECO:0000256" key="2">
    <source>
        <dbReference type="SAM" id="SignalP"/>
    </source>
</evidence>
<sequence>MRAFTMVLFMGAAIALPISKSDFGADKMMTSSSRSPQILEHRAKDAIASPLNSWSLKSIVKRVTATVLPRSPFSCCHEAADYPSIIKGGVPTYGPIVDNGEDTKTTPPNASFEDTANIKGKSAQTTRKFWRPLQADDNHLGTGNGIAKGSHTSPIQARNASFWGRTDVKDTAKGTKTLRDTPTIQARNGSFWGRAHVKDTPADAEEGTTATPDTQTIQARSPQNPTFWSPAHVDDTPADAEKGPANIVTPPIQARNASFWGRDHVENTPADAEEVATTIQARTPQNPTFWGPAHVDDTPADAEEGSATIVNPPIQARNASFWGRADVENSPADAEEATATTPDTPAIQARSPQEPTFWGPSHVDDTPADGEKGTATNSGTPEIHGRSPQVTPGFWDPAHVDESPSDTEDSVAV</sequence>
<keyword evidence="4" id="KW-1185">Reference proteome</keyword>
<protein>
    <submittedName>
        <fullName evidence="3">Uncharacterized protein</fullName>
    </submittedName>
</protein>
<feature type="compositionally biased region" description="Low complexity" evidence="1">
    <location>
        <begin position="337"/>
        <end position="346"/>
    </location>
</feature>
<feature type="compositionally biased region" description="Acidic residues" evidence="1">
    <location>
        <begin position="403"/>
        <end position="413"/>
    </location>
</feature>